<feature type="transmembrane region" description="Helical" evidence="8">
    <location>
        <begin position="213"/>
        <end position="230"/>
    </location>
</feature>
<dbReference type="Pfam" id="PF03176">
    <property type="entry name" value="MMPL"/>
    <property type="match status" value="2"/>
</dbReference>
<dbReference type="PRINTS" id="PR00702">
    <property type="entry name" value="ACRIFLAVINRP"/>
</dbReference>
<dbReference type="EMBL" id="SNWX01000003">
    <property type="protein sequence ID" value="TDO94492.1"/>
    <property type="molecule type" value="Genomic_DNA"/>
</dbReference>
<dbReference type="GO" id="GO:0022857">
    <property type="term" value="F:transmembrane transporter activity"/>
    <property type="evidence" value="ECO:0007669"/>
    <property type="project" value="InterPro"/>
</dbReference>
<comment type="similarity">
    <text evidence="2">Belongs to the resistance-nodulation-cell division (RND) (TC 2.A.6) family. MmpL subfamily.</text>
</comment>
<feature type="transmembrane region" description="Helical" evidence="8">
    <location>
        <begin position="343"/>
        <end position="368"/>
    </location>
</feature>
<name>A0A4V3CFN2_9FIRM</name>
<feature type="transmembrane region" description="Helical" evidence="8">
    <location>
        <begin position="789"/>
        <end position="808"/>
    </location>
</feature>
<evidence type="ECO:0000313" key="11">
    <source>
        <dbReference type="Proteomes" id="UP000295064"/>
    </source>
</evidence>
<proteinExistence type="inferred from homology"/>
<organism evidence="10 11">
    <name type="scientific">Halanaerobium saccharolyticum</name>
    <dbReference type="NCBI Taxonomy" id="43595"/>
    <lineage>
        <taxon>Bacteria</taxon>
        <taxon>Bacillati</taxon>
        <taxon>Bacillota</taxon>
        <taxon>Clostridia</taxon>
        <taxon>Halanaerobiales</taxon>
        <taxon>Halanaerobiaceae</taxon>
        <taxon>Halanaerobium</taxon>
    </lineage>
</organism>
<dbReference type="PANTHER" id="PTHR33406">
    <property type="entry name" value="MEMBRANE PROTEIN MJ1562-RELATED"/>
    <property type="match status" value="1"/>
</dbReference>
<comment type="caution">
    <text evidence="10">The sequence shown here is derived from an EMBL/GenBank/DDBJ whole genome shotgun (WGS) entry which is preliminary data.</text>
</comment>
<dbReference type="InterPro" id="IPR001036">
    <property type="entry name" value="Acrflvin-R"/>
</dbReference>
<evidence type="ECO:0000256" key="7">
    <source>
        <dbReference type="SAM" id="MobiDB-lite"/>
    </source>
</evidence>
<feature type="transmembrane region" description="Helical" evidence="8">
    <location>
        <begin position="237"/>
        <end position="257"/>
    </location>
</feature>
<sequence length="894" mass="99776">MEKILKHNKLIITVIFLITLFFLFQLPDLEINNDIEVFLPDNNPVKMSNNQLKDIFGASEGLVTAVKFDQGSIFETKNLKVIKNLTAEIEKLKNVEEVRSLTNVDYIEGTAEGMIVEPLVKDLPRSESEIINLKEKVLSWDLYQNNLYSKDFKSTQLLITLSKKLSADEESRVFYQVKKIVDSYQDQGVETYISGSTAVNVLMGDHMIQDIRFLIPIITFVLILTLYLFFQKILPVLLVMLTVSISTIWAVGLMAYLGINLTLVSTVIPVLLLAVGSAYGIHILSHYYDGLAELDKDFTAEKNKEIIISTINHLGKPVFLAALTTFVGFGSLASSKIVPIKTFGIFTAIGIIAAFLMALFLIPSLLMLNRLSKKNNNFNKLNHFESLIFSLHNFYSKRRITIIITAVLIVIISVMGFNKIVVDTPLIEMFKESSEIRQADNFINNNFAGTNIMKVLIEGEERGSLNNPKILTEMDNLQQNLESDFVSVGKATSISDYIKRMNQVLHYPAANTKSQTGNKGSTNDDTAEDTSSFYQGDSSEDNEDNNEKTTSSFYKSSDSSSKAGSSFYQENEEESQNQIQKQIIEGPDKEKKISELKFIKLLSSAIARGEKLNLTAAEMVELLKVEMNYNGAAYYEIPNDLKKYGAESMEDLSNLISQYLLLYSGSVDDLINNQLEPDKAQMLVQIKDPSNITAFKIKKKIDNYSSQNFPEGYKTTVSGYATMALEANRLIVGSQIRSIAISFLIVFIIVALSFKSIIAGIYGIIPLAFSLIINFGLMGHFGIKLDVGTAMVASIAIGIGVDYTIHFLHSYHQNRLKNEDLHQVTRDTLASTGKAIIFNAISVAAGFLVLLFSNFYPLVYLGLLVAVTMFTSSLASMTILPLLLNLFKPKFIKK</sequence>
<dbReference type="GO" id="GO:0005886">
    <property type="term" value="C:plasma membrane"/>
    <property type="evidence" value="ECO:0007669"/>
    <property type="project" value="UniProtKB-SubCell"/>
</dbReference>
<dbReference type="InterPro" id="IPR050545">
    <property type="entry name" value="Mycobact_MmpL"/>
</dbReference>
<evidence type="ECO:0000259" key="9">
    <source>
        <dbReference type="PROSITE" id="PS50156"/>
    </source>
</evidence>
<feature type="transmembrane region" description="Helical" evidence="8">
    <location>
        <begin position="858"/>
        <end position="884"/>
    </location>
</feature>
<feature type="region of interest" description="Disordered" evidence="7">
    <location>
        <begin position="509"/>
        <end position="579"/>
    </location>
</feature>
<reference evidence="10 11" key="1">
    <citation type="submission" date="2019-03" db="EMBL/GenBank/DDBJ databases">
        <title>Subsurface microbial communities from deep shales in Ohio and West Virginia, USA.</title>
        <authorList>
            <person name="Wrighton K."/>
        </authorList>
    </citation>
    <scope>NUCLEOTIDE SEQUENCE [LARGE SCALE GENOMIC DNA]</scope>
    <source>
        <strain evidence="10 11">MA284_T2</strain>
    </source>
</reference>
<dbReference type="AlphaFoldDB" id="A0A4V3CFN2"/>
<feature type="transmembrane region" description="Helical" evidence="8">
    <location>
        <begin position="263"/>
        <end position="284"/>
    </location>
</feature>
<keyword evidence="5 8" id="KW-1133">Transmembrane helix</keyword>
<evidence type="ECO:0000256" key="3">
    <source>
        <dbReference type="ARBA" id="ARBA00022475"/>
    </source>
</evidence>
<dbReference type="Proteomes" id="UP000295064">
    <property type="component" value="Unassembled WGS sequence"/>
</dbReference>
<dbReference type="OrthoDB" id="9809027at2"/>
<protein>
    <recommendedName>
        <fullName evidence="9">SSD domain-containing protein</fullName>
    </recommendedName>
</protein>
<keyword evidence="6 8" id="KW-0472">Membrane</keyword>
<dbReference type="InterPro" id="IPR000731">
    <property type="entry name" value="SSD"/>
</dbReference>
<feature type="transmembrane region" description="Helical" evidence="8">
    <location>
        <begin position="761"/>
        <end position="783"/>
    </location>
</feature>
<feature type="domain" description="SSD" evidence="9">
    <location>
        <begin position="760"/>
        <end position="886"/>
    </location>
</feature>
<keyword evidence="4 8" id="KW-0812">Transmembrane</keyword>
<feature type="compositionally biased region" description="Low complexity" evidence="7">
    <location>
        <begin position="551"/>
        <end position="569"/>
    </location>
</feature>
<feature type="transmembrane region" description="Helical" evidence="8">
    <location>
        <begin position="829"/>
        <end position="852"/>
    </location>
</feature>
<feature type="transmembrane region" description="Helical" evidence="8">
    <location>
        <begin position="7"/>
        <end position="26"/>
    </location>
</feature>
<comment type="subcellular location">
    <subcellularLocation>
        <location evidence="1">Cell membrane</location>
        <topology evidence="1">Multi-pass membrane protein</topology>
    </subcellularLocation>
</comment>
<dbReference type="SUPFAM" id="SSF82866">
    <property type="entry name" value="Multidrug efflux transporter AcrB transmembrane domain"/>
    <property type="match status" value="2"/>
</dbReference>
<dbReference type="RefSeq" id="WP_133514125.1">
    <property type="nucleotide sequence ID" value="NZ_SNWX01000003.1"/>
</dbReference>
<feature type="domain" description="SSD" evidence="9">
    <location>
        <begin position="240"/>
        <end position="368"/>
    </location>
</feature>
<evidence type="ECO:0000256" key="2">
    <source>
        <dbReference type="ARBA" id="ARBA00010157"/>
    </source>
</evidence>
<feature type="transmembrane region" description="Helical" evidence="8">
    <location>
        <begin position="736"/>
        <end position="754"/>
    </location>
</feature>
<evidence type="ECO:0000256" key="8">
    <source>
        <dbReference type="SAM" id="Phobius"/>
    </source>
</evidence>
<evidence type="ECO:0000313" key="10">
    <source>
        <dbReference type="EMBL" id="TDO94492.1"/>
    </source>
</evidence>
<evidence type="ECO:0000256" key="1">
    <source>
        <dbReference type="ARBA" id="ARBA00004651"/>
    </source>
</evidence>
<evidence type="ECO:0000256" key="6">
    <source>
        <dbReference type="ARBA" id="ARBA00023136"/>
    </source>
</evidence>
<keyword evidence="3" id="KW-1003">Cell membrane</keyword>
<feature type="transmembrane region" description="Helical" evidence="8">
    <location>
        <begin position="400"/>
        <end position="417"/>
    </location>
</feature>
<dbReference type="PANTHER" id="PTHR33406:SF6">
    <property type="entry name" value="MEMBRANE PROTEIN YDGH-RELATED"/>
    <property type="match status" value="1"/>
</dbReference>
<dbReference type="InterPro" id="IPR004869">
    <property type="entry name" value="MMPL_dom"/>
</dbReference>
<dbReference type="Gene3D" id="1.20.1640.10">
    <property type="entry name" value="Multidrug efflux transporter AcrB transmembrane domain"/>
    <property type="match status" value="2"/>
</dbReference>
<gene>
    <name evidence="10" type="ORF">DFR79_103171</name>
</gene>
<evidence type="ECO:0000256" key="5">
    <source>
        <dbReference type="ARBA" id="ARBA00022989"/>
    </source>
</evidence>
<dbReference type="PROSITE" id="PS50156">
    <property type="entry name" value="SSD"/>
    <property type="match status" value="2"/>
</dbReference>
<accession>A0A4V3CFN2</accession>
<feature type="compositionally biased region" description="Polar residues" evidence="7">
    <location>
        <begin position="511"/>
        <end position="537"/>
    </location>
</feature>
<evidence type="ECO:0000256" key="4">
    <source>
        <dbReference type="ARBA" id="ARBA00022692"/>
    </source>
</evidence>